<dbReference type="KEGG" id="smax:FJR03_09730"/>
<dbReference type="Pfam" id="PF13715">
    <property type="entry name" value="CarbopepD_reg_2"/>
    <property type="match status" value="1"/>
</dbReference>
<proteinExistence type="predicted"/>
<feature type="signal peptide" evidence="4">
    <location>
        <begin position="1"/>
        <end position="17"/>
    </location>
</feature>
<reference evidence="6 7" key="1">
    <citation type="submission" date="2019-06" db="EMBL/GenBank/DDBJ databases">
        <title>Sulfurimonas gotlandica sp. nov., a chemoautotrophic and psychrotolerant epsilonproteobacterium isolated from a pelagic redoxcline, and an emended description of the genus Sulfurimonas.</title>
        <authorList>
            <person name="Wang S."/>
            <person name="Jiang L."/>
            <person name="Shao Z."/>
        </authorList>
    </citation>
    <scope>NUCLEOTIDE SEQUENCE [LARGE SCALE GENOMIC DNA]</scope>
    <source>
        <strain evidence="6 7">B2</strain>
    </source>
</reference>
<keyword evidence="7" id="KW-1185">Reference proteome</keyword>
<dbReference type="Gene3D" id="2.40.170.20">
    <property type="entry name" value="TonB-dependent receptor, beta-barrel domain"/>
    <property type="match status" value="1"/>
</dbReference>
<dbReference type="GO" id="GO:0009279">
    <property type="term" value="C:cell outer membrane"/>
    <property type="evidence" value="ECO:0007669"/>
    <property type="project" value="UniProtKB-SubCell"/>
</dbReference>
<sequence length="1040" mass="117751">MKKIILFFTLFVSTIFADSTGSASIFVFFNDTPLQNNEVLVDGVDHHLTDEDGVAEIILDTGKHKIEIFAKDGQGKSLGYVRRSITIKESRDTQVIATFTGEASLAQIDIDSPIGDSVELEKATIFGTLEGVITSSETSKPIPNVRVFLKGSSAEAKTDKDGKFSLQIPADRNVSVSMIHSEYSSLTLTDLVVKKDQTIHKAVSMTPASMELEEFIVLAPQVQGSIASILAEEKEAAAVTNIIGAEQISKQGDSDAAGAIKRVTGVTLVDGTDVYVRGLGGRYSNVEMNSLPLPSPDPQRRTVPLDIFPSAVIGSMKVQKSATADIPASFGGGYVDIRTKSKPKENYLKVTTEVRANSYTGKERTTYEGSATDWMGKDDGYRQIPAQILNDSKLVVGEGIPTFDSANQEIYQKAITNRLFSTFKDKLPYGGKLEVEGAYTAEIADQHNLSFFANYAYGQKHTSRDEEYFKYEYNQATDTLKDDPRQYGITYRSMDTFTNALIANIEYDYADAFSIKYTKLYSKISEKLTKVSDGIANSDDDWKIRYDLNWEERTLDADQINGHLNYKVFNSENKFTFGAEKAQAFLDQPSNYKYAYLKGNAFQIFDEPYLDRYSPNIFLNMTVDDKQTAYYLKNNTEFELFNEGEYLEVGVAQNSKTRESRYNKFQMQKLTSDFTDPLTADIDTIYDERIRNYDGTFRLDISFQPAYWYDAEVEEIAYYGKVMLKPLKNLEILIGARSVDYSQTVYSYTNDENIFTPIYRKAETFEYAQLLPSANIKYSFDKQNILNFAYSQTYIVPDLREFTEAQYFHPYDVATVEGNPDLVNTDITSYDLKFSHYFSDTENIGIGTFYKYLENPIEDVMLPSSSLPRYGYANADNAVLYGIEFDGRKSLDLISRSLKDFYLFGNFSYTKSDVTLTADQEQLYTNNHRELQGLSPTVLNVALGYDTKRRSATLSYNKMGDRIRKVGMVDATDKYPDYYEQPAAVLDFVWIENFGYGLSAKLKLKNLLNEETIWYQGDKSHVTNRFKVGRFYSFALSYKY</sequence>
<feature type="domain" description="TonB-dependent receptor plug" evidence="5">
    <location>
        <begin position="234"/>
        <end position="326"/>
    </location>
</feature>
<dbReference type="Gene3D" id="2.170.130.10">
    <property type="entry name" value="TonB-dependent receptor, plug domain"/>
    <property type="match status" value="1"/>
</dbReference>
<keyword evidence="4" id="KW-0732">Signal</keyword>
<evidence type="ECO:0000256" key="4">
    <source>
        <dbReference type="SAM" id="SignalP"/>
    </source>
</evidence>
<evidence type="ECO:0000313" key="6">
    <source>
        <dbReference type="EMBL" id="QOP42001.1"/>
    </source>
</evidence>
<dbReference type="AlphaFoldDB" id="A0A7M1AX13"/>
<dbReference type="RefSeq" id="WP_193113321.1">
    <property type="nucleotide sequence ID" value="NZ_CP041165.1"/>
</dbReference>
<dbReference type="SUPFAM" id="SSF56935">
    <property type="entry name" value="Porins"/>
    <property type="match status" value="1"/>
</dbReference>
<dbReference type="InterPro" id="IPR012910">
    <property type="entry name" value="Plug_dom"/>
</dbReference>
<dbReference type="InterPro" id="IPR037066">
    <property type="entry name" value="Plug_dom_sf"/>
</dbReference>
<accession>A0A7M1AX13</accession>
<dbReference type="Proteomes" id="UP000593910">
    <property type="component" value="Chromosome"/>
</dbReference>
<dbReference type="Pfam" id="PF07715">
    <property type="entry name" value="Plug"/>
    <property type="match status" value="1"/>
</dbReference>
<evidence type="ECO:0000259" key="5">
    <source>
        <dbReference type="Pfam" id="PF07715"/>
    </source>
</evidence>
<dbReference type="InterPro" id="IPR008969">
    <property type="entry name" value="CarboxyPept-like_regulatory"/>
</dbReference>
<comment type="subcellular location">
    <subcellularLocation>
        <location evidence="1">Cell outer membrane</location>
    </subcellularLocation>
</comment>
<organism evidence="6 7">
    <name type="scientific">Sulfurimonas marina</name>
    <dbReference type="NCBI Taxonomy" id="2590551"/>
    <lineage>
        <taxon>Bacteria</taxon>
        <taxon>Pseudomonadati</taxon>
        <taxon>Campylobacterota</taxon>
        <taxon>Epsilonproteobacteria</taxon>
        <taxon>Campylobacterales</taxon>
        <taxon>Sulfurimonadaceae</taxon>
        <taxon>Sulfurimonas</taxon>
    </lineage>
</organism>
<evidence type="ECO:0000256" key="1">
    <source>
        <dbReference type="ARBA" id="ARBA00004442"/>
    </source>
</evidence>
<gene>
    <name evidence="6" type="ORF">FJR03_09730</name>
</gene>
<dbReference type="InterPro" id="IPR036942">
    <property type="entry name" value="Beta-barrel_TonB_sf"/>
</dbReference>
<dbReference type="PANTHER" id="PTHR40980">
    <property type="entry name" value="PLUG DOMAIN-CONTAINING PROTEIN"/>
    <property type="match status" value="1"/>
</dbReference>
<feature type="chain" id="PRO_5032638939" description="TonB-dependent receptor plug domain-containing protein" evidence="4">
    <location>
        <begin position="18"/>
        <end position="1040"/>
    </location>
</feature>
<keyword evidence="3" id="KW-0998">Cell outer membrane</keyword>
<dbReference type="PANTHER" id="PTHR40980:SF5">
    <property type="entry name" value="TONB-DEPENDENT RECEPTOR"/>
    <property type="match status" value="1"/>
</dbReference>
<evidence type="ECO:0000313" key="7">
    <source>
        <dbReference type="Proteomes" id="UP000593910"/>
    </source>
</evidence>
<name>A0A7M1AX13_9BACT</name>
<evidence type="ECO:0000256" key="2">
    <source>
        <dbReference type="ARBA" id="ARBA00023136"/>
    </source>
</evidence>
<dbReference type="Gene3D" id="2.60.40.1120">
    <property type="entry name" value="Carboxypeptidase-like, regulatory domain"/>
    <property type="match status" value="1"/>
</dbReference>
<dbReference type="SUPFAM" id="SSF49464">
    <property type="entry name" value="Carboxypeptidase regulatory domain-like"/>
    <property type="match status" value="1"/>
</dbReference>
<evidence type="ECO:0000256" key="3">
    <source>
        <dbReference type="ARBA" id="ARBA00023237"/>
    </source>
</evidence>
<dbReference type="EMBL" id="CP041165">
    <property type="protein sequence ID" value="QOP42001.1"/>
    <property type="molecule type" value="Genomic_DNA"/>
</dbReference>
<keyword evidence="2" id="KW-0472">Membrane</keyword>
<protein>
    <recommendedName>
        <fullName evidence="5">TonB-dependent receptor plug domain-containing protein</fullName>
    </recommendedName>
</protein>